<evidence type="ECO:0000256" key="1">
    <source>
        <dbReference type="ARBA" id="ARBA00004442"/>
    </source>
</evidence>
<feature type="compositionally biased region" description="Basic and acidic residues" evidence="11">
    <location>
        <begin position="680"/>
        <end position="691"/>
    </location>
</feature>
<feature type="domain" description="GspD-like N0" evidence="15">
    <location>
        <begin position="42"/>
        <end position="112"/>
    </location>
</feature>
<dbReference type="InterPro" id="IPR001775">
    <property type="entry name" value="GspD/PilQ"/>
</dbReference>
<dbReference type="InterPro" id="IPR004845">
    <property type="entry name" value="T2SS_GspD_CS"/>
</dbReference>
<proteinExistence type="inferred from homology"/>
<feature type="domain" description="NolW-like" evidence="14">
    <location>
        <begin position="205"/>
        <end position="273"/>
    </location>
</feature>
<name>A0ABV2BY38_9GAMM</name>
<evidence type="ECO:0000256" key="11">
    <source>
        <dbReference type="SAM" id="MobiDB-lite"/>
    </source>
</evidence>
<dbReference type="EMBL" id="JBEVCJ010000026">
    <property type="protein sequence ID" value="MET1256733.1"/>
    <property type="molecule type" value="Genomic_DNA"/>
</dbReference>
<feature type="domain" description="Type II/III secretion system secretin-like" evidence="13">
    <location>
        <begin position="465"/>
        <end position="625"/>
    </location>
</feature>
<comment type="subcellular location">
    <subcellularLocation>
        <location evidence="1 10">Cell outer membrane</location>
    </subcellularLocation>
</comment>
<dbReference type="InterPro" id="IPR038591">
    <property type="entry name" value="NolW-like_sf"/>
</dbReference>
<evidence type="ECO:0000259" key="15">
    <source>
        <dbReference type="Pfam" id="PF21305"/>
    </source>
</evidence>
<sequence>MQPVTHIKKKNFRTSRLLSMACGLFFGALFISPGTFAAKATLNLKDTDIEVFIESVSRITGKTFIPDPRVKNKKVTVISQHEMDEDEIFALFLSVLQVHQFSAVEVNGYYKIEQLQSAKQDAVPVYTEKTANKYKGDQLVTRVIKVDNIDVGQLVPLLRTLISTQGHMAQYKPTNVMVIHDTAANLERIVKIIRQIDKESNEEIEVIPLEHASASEVVRILESLEKQAGQSKGPSESVPRFVADERTNSILLSADSKTSLRLRALIAQLDSEISNSGNTKVIYLKYADAEEIATLLEGVGESIESETQDKAQPRRQARGSNKAYSIKAHAETNSLVITAAPDIMRSFESVISQLDLRRKQVHVEAIIVEIADSKVKELGVQWATEAGLVNFTNSSPSIAQVGAGVLAKRGIDQGKTTTVIDGNIVTEDRPSNGDNGALLGQVLSGVTGALFGFTDDKSWAGLLKALATDTDSNVLSTPSLTTLDNQEASISIGQEVPIITGSTLGGNNQNPFNTIQRKDVGIKLKITPQINEGNAVLLEIEQEVSSIAGATEADIVTNKRQIKTSVLAGNGQTIVLGGLIDDNIQESAQKVPVLGDLPLLGSLFSSKATNKVKRNLMVFIRPSIISDAAGFDDISSRKYNFIRAQQLNWQQRGVSLMPSADSALLPDWNERLALPPSYDETMKNYEQDLKQQAESVESENEKDKDNDDAATESKD</sequence>
<feature type="domain" description="NolW-like" evidence="14">
    <location>
        <begin position="141"/>
        <end position="200"/>
    </location>
</feature>
<feature type="domain" description="NolW-like" evidence="14">
    <location>
        <begin position="279"/>
        <end position="360"/>
    </location>
</feature>
<feature type="signal peptide" evidence="12">
    <location>
        <begin position="1"/>
        <end position="37"/>
    </location>
</feature>
<dbReference type="InterPro" id="IPR005644">
    <property type="entry name" value="NolW-like"/>
</dbReference>
<keyword evidence="7" id="KW-0653">Protein transport</keyword>
<evidence type="ECO:0000313" key="17">
    <source>
        <dbReference type="Proteomes" id="UP001548189"/>
    </source>
</evidence>
<dbReference type="PRINTS" id="PR00811">
    <property type="entry name" value="BCTERIALGSPD"/>
</dbReference>
<dbReference type="Pfam" id="PF00263">
    <property type="entry name" value="Secretin"/>
    <property type="match status" value="1"/>
</dbReference>
<evidence type="ECO:0000256" key="12">
    <source>
        <dbReference type="SAM" id="SignalP"/>
    </source>
</evidence>
<dbReference type="NCBIfam" id="TIGR02517">
    <property type="entry name" value="type_II_gspD"/>
    <property type="match status" value="1"/>
</dbReference>
<keyword evidence="4" id="KW-1134">Transmembrane beta strand</keyword>
<feature type="region of interest" description="Disordered" evidence="11">
    <location>
        <begin position="679"/>
        <end position="715"/>
    </location>
</feature>
<evidence type="ECO:0000313" key="16">
    <source>
        <dbReference type="EMBL" id="MET1256733.1"/>
    </source>
</evidence>
<evidence type="ECO:0000256" key="6">
    <source>
        <dbReference type="ARBA" id="ARBA00022729"/>
    </source>
</evidence>
<keyword evidence="6 12" id="KW-0732">Signal</keyword>
<dbReference type="RefSeq" id="WP_353897316.1">
    <property type="nucleotide sequence ID" value="NZ_JBEVCJ010000026.1"/>
</dbReference>
<evidence type="ECO:0000256" key="4">
    <source>
        <dbReference type="ARBA" id="ARBA00022452"/>
    </source>
</evidence>
<evidence type="ECO:0000256" key="5">
    <source>
        <dbReference type="ARBA" id="ARBA00022692"/>
    </source>
</evidence>
<keyword evidence="5" id="KW-0812">Transmembrane</keyword>
<evidence type="ECO:0000256" key="3">
    <source>
        <dbReference type="ARBA" id="ARBA00022448"/>
    </source>
</evidence>
<keyword evidence="8" id="KW-0472">Membrane</keyword>
<dbReference type="InterPro" id="IPR049371">
    <property type="entry name" value="GspD-like_N0"/>
</dbReference>
<dbReference type="Gene3D" id="3.30.1370.120">
    <property type="match status" value="3"/>
</dbReference>
<dbReference type="InterPro" id="IPR013356">
    <property type="entry name" value="T2SS_GspD"/>
</dbReference>
<protein>
    <submittedName>
        <fullName evidence="16">Type II secretion system secretin GspD</fullName>
    </submittedName>
</protein>
<dbReference type="InterPro" id="IPR004846">
    <property type="entry name" value="T2SS/T3SS_dom"/>
</dbReference>
<evidence type="ECO:0000259" key="14">
    <source>
        <dbReference type="Pfam" id="PF03958"/>
    </source>
</evidence>
<keyword evidence="9" id="KW-0998">Cell outer membrane</keyword>
<evidence type="ECO:0000256" key="9">
    <source>
        <dbReference type="ARBA" id="ARBA00023237"/>
    </source>
</evidence>
<organism evidence="16 17">
    <name type="scientific">Aliikangiella maris</name>
    <dbReference type="NCBI Taxonomy" id="3162458"/>
    <lineage>
        <taxon>Bacteria</taxon>
        <taxon>Pseudomonadati</taxon>
        <taxon>Pseudomonadota</taxon>
        <taxon>Gammaproteobacteria</taxon>
        <taxon>Oceanospirillales</taxon>
        <taxon>Pleioneaceae</taxon>
        <taxon>Aliikangiella</taxon>
    </lineage>
</organism>
<gene>
    <name evidence="16" type="primary">gspD</name>
    <name evidence="16" type="ORF">ABVT43_16445</name>
</gene>
<evidence type="ECO:0000256" key="10">
    <source>
        <dbReference type="RuleBase" id="RU004004"/>
    </source>
</evidence>
<dbReference type="PANTHER" id="PTHR30332:SF24">
    <property type="entry name" value="SECRETIN GSPD-RELATED"/>
    <property type="match status" value="1"/>
</dbReference>
<accession>A0ABV2BY38</accession>
<dbReference type="Pfam" id="PF03958">
    <property type="entry name" value="Secretin_N"/>
    <property type="match status" value="3"/>
</dbReference>
<evidence type="ECO:0000256" key="2">
    <source>
        <dbReference type="ARBA" id="ARBA00006980"/>
    </source>
</evidence>
<comment type="similarity">
    <text evidence="2">Belongs to the bacterial secretin family. GSP D subfamily.</text>
</comment>
<feature type="compositionally biased region" description="Basic and acidic residues" evidence="11">
    <location>
        <begin position="699"/>
        <end position="715"/>
    </location>
</feature>
<keyword evidence="17" id="KW-1185">Reference proteome</keyword>
<evidence type="ECO:0000256" key="8">
    <source>
        <dbReference type="ARBA" id="ARBA00023136"/>
    </source>
</evidence>
<comment type="caution">
    <text evidence="16">The sequence shown here is derived from an EMBL/GenBank/DDBJ whole genome shotgun (WGS) entry which is preliminary data.</text>
</comment>
<dbReference type="PROSITE" id="PS00875">
    <property type="entry name" value="T2SP_D"/>
    <property type="match status" value="1"/>
</dbReference>
<keyword evidence="3 10" id="KW-0813">Transport</keyword>
<feature type="chain" id="PRO_5045767737" evidence="12">
    <location>
        <begin position="38"/>
        <end position="715"/>
    </location>
</feature>
<feature type="region of interest" description="Disordered" evidence="11">
    <location>
        <begin position="303"/>
        <end position="322"/>
    </location>
</feature>
<dbReference type="Pfam" id="PF21305">
    <property type="entry name" value="type_II_gspD_N0"/>
    <property type="match status" value="1"/>
</dbReference>
<evidence type="ECO:0000259" key="13">
    <source>
        <dbReference type="Pfam" id="PF00263"/>
    </source>
</evidence>
<evidence type="ECO:0000256" key="7">
    <source>
        <dbReference type="ARBA" id="ARBA00022927"/>
    </source>
</evidence>
<reference evidence="16 17" key="1">
    <citation type="submission" date="2024-06" db="EMBL/GenBank/DDBJ databases">
        <authorList>
            <person name="Li F."/>
        </authorList>
    </citation>
    <scope>NUCLEOTIDE SEQUENCE [LARGE SCALE GENOMIC DNA]</scope>
    <source>
        <strain evidence="16 17">GXAS 311</strain>
    </source>
</reference>
<dbReference type="InterPro" id="IPR050810">
    <property type="entry name" value="Bact_Secretion_Sys_Channel"/>
</dbReference>
<dbReference type="Proteomes" id="UP001548189">
    <property type="component" value="Unassembled WGS sequence"/>
</dbReference>
<dbReference type="PANTHER" id="PTHR30332">
    <property type="entry name" value="PROBABLE GENERAL SECRETION PATHWAY PROTEIN D"/>
    <property type="match status" value="1"/>
</dbReference>